<evidence type="ECO:0000313" key="4">
    <source>
        <dbReference type="Proteomes" id="UP000220527"/>
    </source>
</evidence>
<keyword evidence="1" id="KW-0051">Antiviral defense</keyword>
<accession>A0A2A6RNJ7</accession>
<evidence type="ECO:0000256" key="1">
    <source>
        <dbReference type="ARBA" id="ARBA00023118"/>
    </source>
</evidence>
<proteinExistence type="predicted"/>
<dbReference type="RefSeq" id="WP_097642530.1">
    <property type="nucleotide sequence ID" value="NZ_NQWI01000006.1"/>
</dbReference>
<feature type="domain" description="CRISPR type III-associated protein" evidence="2">
    <location>
        <begin position="80"/>
        <end position="245"/>
    </location>
</feature>
<name>A0A2A6RNJ7_9CHLR</name>
<dbReference type="OrthoDB" id="9813956at2"/>
<dbReference type="InterPro" id="IPR005537">
    <property type="entry name" value="RAMP_III_fam"/>
</dbReference>
<protein>
    <submittedName>
        <fullName evidence="3">Type III-B CRISPR module RAMP protein Cmr6</fullName>
    </submittedName>
</protein>
<dbReference type="EMBL" id="NQWI01000006">
    <property type="protein sequence ID" value="PDW04674.1"/>
    <property type="molecule type" value="Genomic_DNA"/>
</dbReference>
<sequence>MTFNPRAALRRIGNQEVEHAGLWFDCWAPGDDATREASHVAKTAEIGIPALYPHAFARWEASLIARGIRPRVGIVEGRMVLGLGAESVIETAISLHRTYGVPYIPGSALKGLAAAYARRFLSGEWAADGSAYTTVFGRGGHTGAAGYITFFDALYIPSLSPGDCPLRPDVLTVHHQNYYNSDQPNPPADWDSPIPVPFLSATGRYLLALDGPSAAWVERVFDLLAAALQELGIGAKTSSGYGRMRVERVAGIGQGNADAAPVDPAVAQVDELLKLLNALPPKRVATEIEKFYHQAVALEVGPTQRARIAAAIIAKVREAKREEQTAKRPWYQTVQGWVG</sequence>
<evidence type="ECO:0000259" key="2">
    <source>
        <dbReference type="Pfam" id="PF03787"/>
    </source>
</evidence>
<dbReference type="InterPro" id="IPR010172">
    <property type="entry name" value="CRISPR-assoc_prot_TM1791"/>
</dbReference>
<evidence type="ECO:0000313" key="3">
    <source>
        <dbReference type="EMBL" id="PDW04674.1"/>
    </source>
</evidence>
<reference evidence="4" key="1">
    <citation type="submission" date="2017-08" db="EMBL/GenBank/DDBJ databases">
        <authorList>
            <person name="Grouzdev D.S."/>
            <person name="Gaisin V.A."/>
            <person name="Rysina M.S."/>
            <person name="Gorlenko V.M."/>
        </authorList>
    </citation>
    <scope>NUCLEOTIDE SEQUENCE [LARGE SCALE GENOMIC DNA]</scope>
    <source>
        <strain evidence="4">Kir15-3F</strain>
    </source>
</reference>
<dbReference type="PANTHER" id="PTHR39965">
    <property type="entry name" value="CRISPR SYSTEM CMR SUBUNIT CMR6"/>
    <property type="match status" value="1"/>
</dbReference>
<dbReference type="NCBIfam" id="TIGR01898">
    <property type="entry name" value="cas_TM1791_cmr6"/>
    <property type="match status" value="1"/>
</dbReference>
<dbReference type="Pfam" id="PF03787">
    <property type="entry name" value="RAMPs"/>
    <property type="match status" value="1"/>
</dbReference>
<dbReference type="Proteomes" id="UP000220527">
    <property type="component" value="Unassembled WGS sequence"/>
</dbReference>
<dbReference type="PANTHER" id="PTHR39965:SF1">
    <property type="entry name" value="CRISPR SYSTEM CMR SUBUNIT CMR6"/>
    <property type="match status" value="1"/>
</dbReference>
<dbReference type="AlphaFoldDB" id="A0A2A6RNJ7"/>
<keyword evidence="4" id="KW-1185">Reference proteome</keyword>
<organism evidence="3 4">
    <name type="scientific">Candidatus Viridilinea mediisalina</name>
    <dbReference type="NCBI Taxonomy" id="2024553"/>
    <lineage>
        <taxon>Bacteria</taxon>
        <taxon>Bacillati</taxon>
        <taxon>Chloroflexota</taxon>
        <taxon>Chloroflexia</taxon>
        <taxon>Chloroflexales</taxon>
        <taxon>Chloroflexineae</taxon>
        <taxon>Oscillochloridaceae</taxon>
        <taxon>Candidatus Viridilinea</taxon>
    </lineage>
</organism>
<gene>
    <name evidence="3" type="primary">cmr6</name>
    <name evidence="3" type="ORF">CJ255_02540</name>
</gene>
<comment type="caution">
    <text evidence="3">The sequence shown here is derived from an EMBL/GenBank/DDBJ whole genome shotgun (WGS) entry which is preliminary data.</text>
</comment>
<dbReference type="GO" id="GO:0051607">
    <property type="term" value="P:defense response to virus"/>
    <property type="evidence" value="ECO:0007669"/>
    <property type="project" value="UniProtKB-KW"/>
</dbReference>